<feature type="region of interest" description="Disordered" evidence="1">
    <location>
        <begin position="139"/>
        <end position="173"/>
    </location>
</feature>
<keyword evidence="4" id="KW-1185">Reference proteome</keyword>
<protein>
    <recommendedName>
        <fullName evidence="2">Integrase catalytic domain-containing protein</fullName>
    </recommendedName>
</protein>
<dbReference type="Proteomes" id="UP000281094">
    <property type="component" value="Unassembled WGS sequence"/>
</dbReference>
<sequence length="173" mass="19011">MPVRVGAASRHSCRTGLLRIYEPPRQPYDNAKAESFMKTLKVEDAYLIEYESFDDVATGLPRFIEAYNNRRLRMSIRRGALQSATRPRRHTIAAEGATDPEGAPFRTPLTVVLPCFRLPAYMSSRRAARKACRISVPGLPRASRSAAHSSPTSAIKSSSLAMSSAGRSTKSTP</sequence>
<organism evidence="3 4">
    <name type="scientific">Notoacmeibacter ruber</name>
    <dbReference type="NCBI Taxonomy" id="2670375"/>
    <lineage>
        <taxon>Bacteria</taxon>
        <taxon>Pseudomonadati</taxon>
        <taxon>Pseudomonadota</taxon>
        <taxon>Alphaproteobacteria</taxon>
        <taxon>Hyphomicrobiales</taxon>
        <taxon>Notoacmeibacteraceae</taxon>
        <taxon>Notoacmeibacter</taxon>
    </lineage>
</organism>
<dbReference type="Pfam" id="PF13683">
    <property type="entry name" value="rve_3"/>
    <property type="match status" value="1"/>
</dbReference>
<evidence type="ECO:0000256" key="1">
    <source>
        <dbReference type="SAM" id="MobiDB-lite"/>
    </source>
</evidence>
<reference evidence="3 4" key="1">
    <citation type="submission" date="2018-10" db="EMBL/GenBank/DDBJ databases">
        <title>Notoacmeibacter sp. M2BS9Y-3-1, whole genome shotgun sequence.</title>
        <authorList>
            <person name="Tuo L."/>
        </authorList>
    </citation>
    <scope>NUCLEOTIDE SEQUENCE [LARGE SCALE GENOMIC DNA]</scope>
    <source>
        <strain evidence="3 4">M2BS9Y-3-1</strain>
    </source>
</reference>
<name>A0A3L7J4D7_9HYPH</name>
<dbReference type="AlphaFoldDB" id="A0A3L7J4D7"/>
<feature type="compositionally biased region" description="Low complexity" evidence="1">
    <location>
        <begin position="140"/>
        <end position="173"/>
    </location>
</feature>
<dbReference type="InterPro" id="IPR001584">
    <property type="entry name" value="Integrase_cat-core"/>
</dbReference>
<dbReference type="GO" id="GO:0015074">
    <property type="term" value="P:DNA integration"/>
    <property type="evidence" value="ECO:0007669"/>
    <property type="project" value="InterPro"/>
</dbReference>
<evidence type="ECO:0000313" key="4">
    <source>
        <dbReference type="Proteomes" id="UP000281094"/>
    </source>
</evidence>
<gene>
    <name evidence="3" type="ORF">D8780_14950</name>
</gene>
<proteinExistence type="predicted"/>
<evidence type="ECO:0000313" key="3">
    <source>
        <dbReference type="EMBL" id="RLQ85319.1"/>
    </source>
</evidence>
<accession>A0A3L7J4D7</accession>
<comment type="caution">
    <text evidence="3">The sequence shown here is derived from an EMBL/GenBank/DDBJ whole genome shotgun (WGS) entry which is preliminary data.</text>
</comment>
<dbReference type="EMBL" id="RCWN01000002">
    <property type="protein sequence ID" value="RLQ85319.1"/>
    <property type="molecule type" value="Genomic_DNA"/>
</dbReference>
<feature type="region of interest" description="Disordered" evidence="1">
    <location>
        <begin position="81"/>
        <end position="100"/>
    </location>
</feature>
<dbReference type="SUPFAM" id="SSF53098">
    <property type="entry name" value="Ribonuclease H-like"/>
    <property type="match status" value="1"/>
</dbReference>
<evidence type="ECO:0000259" key="2">
    <source>
        <dbReference type="Pfam" id="PF13683"/>
    </source>
</evidence>
<feature type="domain" description="Integrase catalytic" evidence="2">
    <location>
        <begin position="21"/>
        <end position="77"/>
    </location>
</feature>
<dbReference type="InterPro" id="IPR012337">
    <property type="entry name" value="RNaseH-like_sf"/>
</dbReference>